<dbReference type="PANTHER" id="PTHR39186:SF1">
    <property type="entry name" value="DUF2071 DOMAIN-CONTAINING PROTEIN"/>
    <property type="match status" value="1"/>
</dbReference>
<gene>
    <name evidence="1" type="ORF">H9632_10470</name>
</gene>
<accession>A0ABR8XNJ0</accession>
<dbReference type="Pfam" id="PF09844">
    <property type="entry name" value="DUF2071"/>
    <property type="match status" value="1"/>
</dbReference>
<dbReference type="InterPro" id="IPR023375">
    <property type="entry name" value="ADC_dom_sf"/>
</dbReference>
<evidence type="ECO:0000313" key="2">
    <source>
        <dbReference type="Proteomes" id="UP000600565"/>
    </source>
</evidence>
<proteinExistence type="predicted"/>
<keyword evidence="2" id="KW-1185">Reference proteome</keyword>
<name>A0ABR8XNJ0_9BACL</name>
<dbReference type="SUPFAM" id="SSF160104">
    <property type="entry name" value="Acetoacetate decarboxylase-like"/>
    <property type="match status" value="1"/>
</dbReference>
<dbReference type="EMBL" id="JACSPW010000008">
    <property type="protein sequence ID" value="MBD8033495.1"/>
    <property type="molecule type" value="Genomic_DNA"/>
</dbReference>
<protein>
    <submittedName>
        <fullName evidence="1">DUF2071 domain-containing protein</fullName>
    </submittedName>
</protein>
<dbReference type="Gene3D" id="2.40.400.10">
    <property type="entry name" value="Acetoacetate decarboxylase-like"/>
    <property type="match status" value="1"/>
</dbReference>
<dbReference type="RefSeq" id="WP_191704061.1">
    <property type="nucleotide sequence ID" value="NZ_JACSPW010000008.1"/>
</dbReference>
<dbReference type="PANTHER" id="PTHR39186">
    <property type="entry name" value="DUF2071 FAMILY PROTEIN"/>
    <property type="match status" value="1"/>
</dbReference>
<comment type="caution">
    <text evidence="1">The sequence shown here is derived from an EMBL/GenBank/DDBJ whole genome shotgun (WGS) entry which is preliminary data.</text>
</comment>
<sequence>MITEKNKWDDSHRPWALPNLPWGMKQTWSDLLFAHYPIKYEMLRKIVPEELELDSYEGTYWIGVVPFLMSGVRFRGLPPIPGTDRFPELNVRTYVTMDGKPGVYFFSLDADNWPAVKGARTFFHLPYWYSKMQINNRGSAIEFESKRRHDLEIEFACSYRPVSEPYLAAKGSFDEWISERYCFYTLNSSKTPVRCEILHRPWILQKAEAEITINTILSKQGIEVESNVPIVHFAKKIDVRAWPLVHHATNRLRI</sequence>
<evidence type="ECO:0000313" key="1">
    <source>
        <dbReference type="EMBL" id="MBD8033495.1"/>
    </source>
</evidence>
<organism evidence="1 2">
    <name type="scientific">Solibacillus merdavium</name>
    <dbReference type="NCBI Taxonomy" id="2762218"/>
    <lineage>
        <taxon>Bacteria</taxon>
        <taxon>Bacillati</taxon>
        <taxon>Bacillota</taxon>
        <taxon>Bacilli</taxon>
        <taxon>Bacillales</taxon>
        <taxon>Caryophanaceae</taxon>
        <taxon>Solibacillus</taxon>
    </lineage>
</organism>
<dbReference type="InterPro" id="IPR018644">
    <property type="entry name" value="DUF2071"/>
</dbReference>
<reference evidence="1 2" key="1">
    <citation type="submission" date="2020-08" db="EMBL/GenBank/DDBJ databases">
        <title>A Genomic Blueprint of the Chicken Gut Microbiome.</title>
        <authorList>
            <person name="Gilroy R."/>
            <person name="Ravi A."/>
            <person name="Getino M."/>
            <person name="Pursley I."/>
            <person name="Horton D.L."/>
            <person name="Alikhan N.-F."/>
            <person name="Baker D."/>
            <person name="Gharbi K."/>
            <person name="Hall N."/>
            <person name="Watson M."/>
            <person name="Adriaenssens E.M."/>
            <person name="Foster-Nyarko E."/>
            <person name="Jarju S."/>
            <person name="Secka A."/>
            <person name="Antonio M."/>
            <person name="Oren A."/>
            <person name="Chaudhuri R."/>
            <person name="La Ragione R.M."/>
            <person name="Hildebrand F."/>
            <person name="Pallen M.J."/>
        </authorList>
    </citation>
    <scope>NUCLEOTIDE SEQUENCE [LARGE SCALE GENOMIC DNA]</scope>
    <source>
        <strain evidence="1 2">Sa1YVA6</strain>
    </source>
</reference>
<dbReference type="Proteomes" id="UP000600565">
    <property type="component" value="Unassembled WGS sequence"/>
</dbReference>